<organism evidence="3 4">
    <name type="scientific">Pelovirga terrestris</name>
    <dbReference type="NCBI Taxonomy" id="2771352"/>
    <lineage>
        <taxon>Bacteria</taxon>
        <taxon>Pseudomonadati</taxon>
        <taxon>Thermodesulfobacteriota</taxon>
        <taxon>Desulfuromonadia</taxon>
        <taxon>Geobacterales</taxon>
        <taxon>Geobacteraceae</taxon>
        <taxon>Pelovirga</taxon>
    </lineage>
</organism>
<evidence type="ECO:0008006" key="5">
    <source>
        <dbReference type="Google" id="ProtNLM"/>
    </source>
</evidence>
<dbReference type="EMBL" id="JACWUN010000007">
    <property type="protein sequence ID" value="MBD1400581.1"/>
    <property type="molecule type" value="Genomic_DNA"/>
</dbReference>
<feature type="region of interest" description="Disordered" evidence="1">
    <location>
        <begin position="1"/>
        <end position="20"/>
    </location>
</feature>
<feature type="region of interest" description="Disordered" evidence="1">
    <location>
        <begin position="129"/>
        <end position="155"/>
    </location>
</feature>
<sequence length="155" mass="16561">MEYALENTSESVTTGRSSEEIKQDLAAKEENFSRTVEQLGERIEEKLDWRGQVKKTPFWAVGMATGLGFFAAGIVLPRATPMERFRKSLNSSVRGALYGLAGPGLLKVTLLGIAAQAATHWLNNVPADVAAADSDREQPSGPQPAGTAAATDRDG</sequence>
<keyword evidence="4" id="KW-1185">Reference proteome</keyword>
<reference evidence="3" key="1">
    <citation type="submission" date="2020-09" db="EMBL/GenBank/DDBJ databases">
        <title>Pelobacter alkaliphilus sp. nov., a novel anaerobic arsenate-reducing bacterium from terrestrial mud volcano.</title>
        <authorList>
            <person name="Khomyakova M.A."/>
            <person name="Merkel A.Y."/>
            <person name="Slobodkin A.I."/>
        </authorList>
    </citation>
    <scope>NUCLEOTIDE SEQUENCE</scope>
    <source>
        <strain evidence="3">M08fum</strain>
    </source>
</reference>
<evidence type="ECO:0000313" key="3">
    <source>
        <dbReference type="EMBL" id="MBD1400581.1"/>
    </source>
</evidence>
<proteinExistence type="predicted"/>
<accession>A0A8J6QX83</accession>
<dbReference type="RefSeq" id="WP_191155257.1">
    <property type="nucleotide sequence ID" value="NZ_JACWUN010000007.1"/>
</dbReference>
<dbReference type="AlphaFoldDB" id="A0A8J6QX83"/>
<keyword evidence="2" id="KW-0812">Transmembrane</keyword>
<gene>
    <name evidence="3" type="ORF">ICT70_07845</name>
</gene>
<protein>
    <recommendedName>
        <fullName evidence="5">DUF3618 domain-containing protein</fullName>
    </recommendedName>
</protein>
<dbReference type="Proteomes" id="UP000632828">
    <property type="component" value="Unassembled WGS sequence"/>
</dbReference>
<comment type="caution">
    <text evidence="3">The sequence shown here is derived from an EMBL/GenBank/DDBJ whole genome shotgun (WGS) entry which is preliminary data.</text>
</comment>
<feature type="transmembrane region" description="Helical" evidence="2">
    <location>
        <begin position="58"/>
        <end position="76"/>
    </location>
</feature>
<feature type="transmembrane region" description="Helical" evidence="2">
    <location>
        <begin position="97"/>
        <end position="118"/>
    </location>
</feature>
<evidence type="ECO:0000256" key="2">
    <source>
        <dbReference type="SAM" id="Phobius"/>
    </source>
</evidence>
<name>A0A8J6QX83_9BACT</name>
<keyword evidence="2" id="KW-1133">Transmembrane helix</keyword>
<feature type="compositionally biased region" description="Polar residues" evidence="1">
    <location>
        <begin position="1"/>
        <end position="16"/>
    </location>
</feature>
<keyword evidence="2" id="KW-0472">Membrane</keyword>
<evidence type="ECO:0000256" key="1">
    <source>
        <dbReference type="SAM" id="MobiDB-lite"/>
    </source>
</evidence>
<evidence type="ECO:0000313" key="4">
    <source>
        <dbReference type="Proteomes" id="UP000632828"/>
    </source>
</evidence>